<comment type="similarity">
    <text evidence="1">Belongs to the metallo-beta-lactamase superfamily.</text>
</comment>
<dbReference type="Pfam" id="PF00753">
    <property type="entry name" value="Lactamase_B"/>
    <property type="match status" value="1"/>
</dbReference>
<name>A0A3E1NPQ6_9BACT</name>
<dbReference type="Gene3D" id="3.60.15.10">
    <property type="entry name" value="Ribonuclease Z/Hydroxyacylglutathione hydrolase-like"/>
    <property type="match status" value="1"/>
</dbReference>
<dbReference type="EMBL" id="QTJU01000001">
    <property type="protein sequence ID" value="RFM29916.1"/>
    <property type="molecule type" value="Genomic_DNA"/>
</dbReference>
<keyword evidence="4" id="KW-0862">Zinc</keyword>
<dbReference type="GO" id="GO:0046872">
    <property type="term" value="F:metal ion binding"/>
    <property type="evidence" value="ECO:0007669"/>
    <property type="project" value="UniProtKB-KW"/>
</dbReference>
<keyword evidence="3 6" id="KW-0378">Hydrolase</keyword>
<evidence type="ECO:0000259" key="5">
    <source>
        <dbReference type="SMART" id="SM00849"/>
    </source>
</evidence>
<evidence type="ECO:0000256" key="3">
    <source>
        <dbReference type="ARBA" id="ARBA00022801"/>
    </source>
</evidence>
<keyword evidence="7" id="KW-1185">Reference proteome</keyword>
<accession>A0A3E1NPQ6</accession>
<dbReference type="InterPro" id="IPR051013">
    <property type="entry name" value="MBL_superfamily_lactonases"/>
</dbReference>
<dbReference type="InterPro" id="IPR001279">
    <property type="entry name" value="Metallo-B-lactamas"/>
</dbReference>
<gene>
    <name evidence="6" type="ORF">DXN05_02775</name>
</gene>
<evidence type="ECO:0000313" key="6">
    <source>
        <dbReference type="EMBL" id="RFM29916.1"/>
    </source>
</evidence>
<comment type="caution">
    <text evidence="6">The sequence shown here is derived from an EMBL/GenBank/DDBJ whole genome shotgun (WGS) entry which is preliminary data.</text>
</comment>
<dbReference type="OrthoDB" id="9802897at2"/>
<proteinExistence type="inferred from homology"/>
<feature type="domain" description="Metallo-beta-lactamase" evidence="5">
    <location>
        <begin position="40"/>
        <end position="236"/>
    </location>
</feature>
<dbReference type="RefSeq" id="WP_116845671.1">
    <property type="nucleotide sequence ID" value="NZ_QTJU01000001.1"/>
</dbReference>
<dbReference type="SMART" id="SM00849">
    <property type="entry name" value="Lactamase_B"/>
    <property type="match status" value="1"/>
</dbReference>
<dbReference type="PANTHER" id="PTHR42978">
    <property type="entry name" value="QUORUM-QUENCHING LACTONASE YTNP-RELATED-RELATED"/>
    <property type="match status" value="1"/>
</dbReference>
<dbReference type="AlphaFoldDB" id="A0A3E1NPQ6"/>
<dbReference type="SUPFAM" id="SSF56281">
    <property type="entry name" value="Metallo-hydrolase/oxidoreductase"/>
    <property type="match status" value="1"/>
</dbReference>
<evidence type="ECO:0000313" key="7">
    <source>
        <dbReference type="Proteomes" id="UP000261284"/>
    </source>
</evidence>
<protein>
    <submittedName>
        <fullName evidence="6">MBL fold metallo-hydrolase</fullName>
    </submittedName>
</protein>
<evidence type="ECO:0000256" key="1">
    <source>
        <dbReference type="ARBA" id="ARBA00007749"/>
    </source>
</evidence>
<evidence type="ECO:0000256" key="4">
    <source>
        <dbReference type="ARBA" id="ARBA00022833"/>
    </source>
</evidence>
<sequence length="245" mass="27992">MKIIPLSEGEFTIDKSKVFVPFNKENDDLQARATGSLLVEVQPFVVITEKDILLIDTGLGFMKDGELQLHANLKANGINPGEITKVLMSHLHKDHAGGVSVRDRFGDYRLSFPAATYYVQQQELEYALEIGTSSYIADEVRELQDAKNVVLLHGDGEIDGYIRYQVTGAHSKYHQVFWITEKDETVFFGGDDAPQFGQMKNRFVAKYDYDGKKCMELRKQWWEEGQAAHWTFLFYHDVKTPFVKA</sequence>
<evidence type="ECO:0000256" key="2">
    <source>
        <dbReference type="ARBA" id="ARBA00022723"/>
    </source>
</evidence>
<keyword evidence="2" id="KW-0479">Metal-binding</keyword>
<reference evidence="6 7" key="1">
    <citation type="submission" date="2018-08" db="EMBL/GenBank/DDBJ databases">
        <title>Chitinophagaceae sp. K23C18032701, a novel bacterium isolated from forest soil.</title>
        <authorList>
            <person name="Wang C."/>
        </authorList>
    </citation>
    <scope>NUCLEOTIDE SEQUENCE [LARGE SCALE GENOMIC DNA]</scope>
    <source>
        <strain evidence="6 7">K23C18032701</strain>
    </source>
</reference>
<dbReference type="Proteomes" id="UP000261284">
    <property type="component" value="Unassembled WGS sequence"/>
</dbReference>
<dbReference type="GO" id="GO:0016787">
    <property type="term" value="F:hydrolase activity"/>
    <property type="evidence" value="ECO:0007669"/>
    <property type="project" value="UniProtKB-KW"/>
</dbReference>
<dbReference type="InterPro" id="IPR036866">
    <property type="entry name" value="RibonucZ/Hydroxyglut_hydro"/>
</dbReference>
<organism evidence="6 7">
    <name type="scientific">Deminuibacter soli</name>
    <dbReference type="NCBI Taxonomy" id="2291815"/>
    <lineage>
        <taxon>Bacteria</taxon>
        <taxon>Pseudomonadati</taxon>
        <taxon>Bacteroidota</taxon>
        <taxon>Chitinophagia</taxon>
        <taxon>Chitinophagales</taxon>
        <taxon>Chitinophagaceae</taxon>
        <taxon>Deminuibacter</taxon>
    </lineage>
</organism>